<dbReference type="Proteomes" id="UP000282957">
    <property type="component" value="Unassembled WGS sequence"/>
</dbReference>
<feature type="domain" description="Glycosyltransferase 2-like" evidence="1">
    <location>
        <begin position="7"/>
        <end position="168"/>
    </location>
</feature>
<comment type="caution">
    <text evidence="2">The sequence shown here is derived from an EMBL/GenBank/DDBJ whole genome shotgun (WGS) entry which is preliminary data.</text>
</comment>
<dbReference type="Gene3D" id="3.90.550.10">
    <property type="entry name" value="Spore Coat Polysaccharide Biosynthesis Protein SpsA, Chain A"/>
    <property type="match status" value="1"/>
</dbReference>
<dbReference type="Pfam" id="PF00535">
    <property type="entry name" value="Glycos_transf_2"/>
    <property type="match status" value="1"/>
</dbReference>
<dbReference type="CDD" id="cd00761">
    <property type="entry name" value="Glyco_tranf_GTA_type"/>
    <property type="match status" value="1"/>
</dbReference>
<dbReference type="AlphaFoldDB" id="A0A437MGI9"/>
<accession>A0A437MGI9</accession>
<dbReference type="PANTHER" id="PTHR43685:SF2">
    <property type="entry name" value="GLYCOSYLTRANSFERASE 2-LIKE DOMAIN-CONTAINING PROTEIN"/>
    <property type="match status" value="1"/>
</dbReference>
<dbReference type="OrthoDB" id="7296636at2"/>
<dbReference type="EMBL" id="SACL01000003">
    <property type="protein sequence ID" value="RVT96747.1"/>
    <property type="molecule type" value="Genomic_DNA"/>
</dbReference>
<reference evidence="2 3" key="1">
    <citation type="submission" date="2019-01" db="EMBL/GenBank/DDBJ databases">
        <authorList>
            <person name="Chen W.-M."/>
        </authorList>
    </citation>
    <scope>NUCLEOTIDE SEQUENCE [LARGE SCALE GENOMIC DNA]</scope>
    <source>
        <strain evidence="2 3">CCP-6</strain>
    </source>
</reference>
<evidence type="ECO:0000313" key="2">
    <source>
        <dbReference type="EMBL" id="RVT96747.1"/>
    </source>
</evidence>
<keyword evidence="2" id="KW-0808">Transferase</keyword>
<sequence length="312" mass="33388">MENPIFSVVIPAFQAEATVAVAVRSALLQTEPRLEVILVDDGSSDDTVGRAMAAAGEDRRLTVLRQANAGVAAARNAGLRLARGEYIAFLDADDRWVPQALEVHAAAFAMDPGLGLSFGQVRFHDPAMQIGGRLSAPVGRIGLVDILGENPLCTTSNMVFRRRVLEDVGGFDEALSHAEDQELVARVLAVTGWKVQGIAQELVHYRTSVGGLSTDLGRMQRGWTAMMDSLAARAPAAISRARPRATARFGRYLGRRALRTGQGGALGHLLGAFRASPVELLRHDPHRSLLTLLGALGAALLPGRLIRNLVSR</sequence>
<dbReference type="GO" id="GO:0016740">
    <property type="term" value="F:transferase activity"/>
    <property type="evidence" value="ECO:0007669"/>
    <property type="project" value="UniProtKB-KW"/>
</dbReference>
<dbReference type="GO" id="GO:0044010">
    <property type="term" value="P:single-species biofilm formation"/>
    <property type="evidence" value="ECO:0007669"/>
    <property type="project" value="TreeGrafter"/>
</dbReference>
<gene>
    <name evidence="2" type="ORF">EOD42_10060</name>
</gene>
<dbReference type="RefSeq" id="WP_127787398.1">
    <property type="nucleotide sequence ID" value="NZ_SACL01000003.1"/>
</dbReference>
<dbReference type="InterPro" id="IPR050834">
    <property type="entry name" value="Glycosyltransf_2"/>
</dbReference>
<dbReference type="InterPro" id="IPR001173">
    <property type="entry name" value="Glyco_trans_2-like"/>
</dbReference>
<name>A0A437MGI9_9PROT</name>
<dbReference type="PANTHER" id="PTHR43685">
    <property type="entry name" value="GLYCOSYLTRANSFERASE"/>
    <property type="match status" value="1"/>
</dbReference>
<protein>
    <submittedName>
        <fullName evidence="2">Glycosyltransferase family 2 protein</fullName>
    </submittedName>
</protein>
<keyword evidence="3" id="KW-1185">Reference proteome</keyword>
<proteinExistence type="predicted"/>
<dbReference type="InterPro" id="IPR029044">
    <property type="entry name" value="Nucleotide-diphossugar_trans"/>
</dbReference>
<evidence type="ECO:0000313" key="3">
    <source>
        <dbReference type="Proteomes" id="UP000282957"/>
    </source>
</evidence>
<evidence type="ECO:0000259" key="1">
    <source>
        <dbReference type="Pfam" id="PF00535"/>
    </source>
</evidence>
<organism evidence="2 3">
    <name type="scientific">Rhodovarius crocodyli</name>
    <dbReference type="NCBI Taxonomy" id="1979269"/>
    <lineage>
        <taxon>Bacteria</taxon>
        <taxon>Pseudomonadati</taxon>
        <taxon>Pseudomonadota</taxon>
        <taxon>Alphaproteobacteria</taxon>
        <taxon>Acetobacterales</taxon>
        <taxon>Roseomonadaceae</taxon>
        <taxon>Rhodovarius</taxon>
    </lineage>
</organism>
<dbReference type="SUPFAM" id="SSF53448">
    <property type="entry name" value="Nucleotide-diphospho-sugar transferases"/>
    <property type="match status" value="1"/>
</dbReference>